<accession>E3MNS1</accession>
<dbReference type="EMBL" id="DS268460">
    <property type="protein sequence ID" value="EFP06100.1"/>
    <property type="molecule type" value="Genomic_DNA"/>
</dbReference>
<proteinExistence type="predicted"/>
<dbReference type="InParanoid" id="E3MNS1"/>
<organism evidence="2">
    <name type="scientific">Caenorhabditis remanei</name>
    <name type="common">Caenorhabditis vulgaris</name>
    <dbReference type="NCBI Taxonomy" id="31234"/>
    <lineage>
        <taxon>Eukaryota</taxon>
        <taxon>Metazoa</taxon>
        <taxon>Ecdysozoa</taxon>
        <taxon>Nematoda</taxon>
        <taxon>Chromadorea</taxon>
        <taxon>Rhabditida</taxon>
        <taxon>Rhabditina</taxon>
        <taxon>Rhabditomorpha</taxon>
        <taxon>Rhabditoidea</taxon>
        <taxon>Rhabditidae</taxon>
        <taxon>Peloderinae</taxon>
        <taxon>Caenorhabditis</taxon>
    </lineage>
</organism>
<keyword evidence="2" id="KW-1185">Reference proteome</keyword>
<dbReference type="AlphaFoldDB" id="E3MNS1"/>
<gene>
    <name evidence="1" type="ORF">CRE_05864</name>
</gene>
<evidence type="ECO:0000313" key="2">
    <source>
        <dbReference type="Proteomes" id="UP000008281"/>
    </source>
</evidence>
<sequence length="95" mass="9954">MYWKTGKRINGSTVPSQDGVFAVTFSGITQTINAYSRLSATTYYFLGAAVVCFGGDNTGHGGFKLSATTYYFLGPNAACVCCGGKNAGQGRLCLT</sequence>
<reference evidence="1" key="1">
    <citation type="submission" date="2007-07" db="EMBL/GenBank/DDBJ databases">
        <title>PCAP assembly of the Caenorhabditis remanei genome.</title>
        <authorList>
            <consortium name="The Caenorhabditis remanei Sequencing Consortium"/>
            <person name="Wilson R.K."/>
        </authorList>
    </citation>
    <scope>NUCLEOTIDE SEQUENCE [LARGE SCALE GENOMIC DNA]</scope>
    <source>
        <strain evidence="1">PB4641</strain>
    </source>
</reference>
<dbReference type="Proteomes" id="UP000008281">
    <property type="component" value="Unassembled WGS sequence"/>
</dbReference>
<name>E3MNS1_CAERE</name>
<dbReference type="HOGENOM" id="CLU_2374748_0_0_1"/>
<protein>
    <submittedName>
        <fullName evidence="1">Uncharacterized protein</fullName>
    </submittedName>
</protein>
<evidence type="ECO:0000313" key="1">
    <source>
        <dbReference type="EMBL" id="EFP06100.1"/>
    </source>
</evidence>